<evidence type="ECO:0000313" key="2">
    <source>
        <dbReference type="EMBL" id="QEG02025.1"/>
    </source>
</evidence>
<accession>A0A5B9MQD9</accession>
<feature type="transmembrane region" description="Helical" evidence="1">
    <location>
        <begin position="497"/>
        <end position="515"/>
    </location>
</feature>
<feature type="transmembrane region" description="Helical" evidence="1">
    <location>
        <begin position="238"/>
        <end position="255"/>
    </location>
</feature>
<dbReference type="KEGG" id="smam:Mal15_61080"/>
<feature type="transmembrane region" description="Helical" evidence="1">
    <location>
        <begin position="453"/>
        <end position="477"/>
    </location>
</feature>
<keyword evidence="1" id="KW-1133">Transmembrane helix</keyword>
<keyword evidence="1" id="KW-0472">Membrane</keyword>
<proteinExistence type="predicted"/>
<keyword evidence="3" id="KW-1185">Reference proteome</keyword>
<feature type="transmembrane region" description="Helical" evidence="1">
    <location>
        <begin position="6"/>
        <end position="24"/>
    </location>
</feature>
<evidence type="ECO:0000313" key="3">
    <source>
        <dbReference type="Proteomes" id="UP000321353"/>
    </source>
</evidence>
<gene>
    <name evidence="2" type="ORF">Mal15_61080</name>
</gene>
<feature type="transmembrane region" description="Helical" evidence="1">
    <location>
        <begin position="421"/>
        <end position="441"/>
    </location>
</feature>
<feature type="transmembrane region" description="Helical" evidence="1">
    <location>
        <begin position="36"/>
        <end position="54"/>
    </location>
</feature>
<dbReference type="RefSeq" id="WP_147871024.1">
    <property type="nucleotide sequence ID" value="NZ_CP036264.1"/>
</dbReference>
<feature type="transmembrane region" description="Helical" evidence="1">
    <location>
        <begin position="128"/>
        <end position="145"/>
    </location>
</feature>
<reference evidence="2 3" key="1">
    <citation type="submission" date="2019-02" db="EMBL/GenBank/DDBJ databases">
        <title>Planctomycetal bacteria perform biofilm scaping via a novel small molecule.</title>
        <authorList>
            <person name="Jeske O."/>
            <person name="Boedeker C."/>
            <person name="Wiegand S."/>
            <person name="Breitling P."/>
            <person name="Kallscheuer N."/>
            <person name="Jogler M."/>
            <person name="Rohde M."/>
            <person name="Petersen J."/>
            <person name="Medema M.H."/>
            <person name="Surup F."/>
            <person name="Jogler C."/>
        </authorList>
    </citation>
    <scope>NUCLEOTIDE SEQUENCE [LARGE SCALE GENOMIC DNA]</scope>
    <source>
        <strain evidence="2 3">Mal15</strain>
    </source>
</reference>
<evidence type="ECO:0000256" key="1">
    <source>
        <dbReference type="SAM" id="Phobius"/>
    </source>
</evidence>
<feature type="transmembrane region" description="Helical" evidence="1">
    <location>
        <begin position="210"/>
        <end position="232"/>
    </location>
</feature>
<protein>
    <recommendedName>
        <fullName evidence="4">Glycosyltransferase RgtA/B/C/D-like domain-containing protein</fullName>
    </recommendedName>
</protein>
<organism evidence="2 3">
    <name type="scientific">Stieleria maiorica</name>
    <dbReference type="NCBI Taxonomy" id="2795974"/>
    <lineage>
        <taxon>Bacteria</taxon>
        <taxon>Pseudomonadati</taxon>
        <taxon>Planctomycetota</taxon>
        <taxon>Planctomycetia</taxon>
        <taxon>Pirellulales</taxon>
        <taxon>Pirellulaceae</taxon>
        <taxon>Stieleria</taxon>
    </lineage>
</organism>
<dbReference type="AlphaFoldDB" id="A0A5B9MQD9"/>
<feature type="transmembrane region" description="Helical" evidence="1">
    <location>
        <begin position="90"/>
        <end position="108"/>
    </location>
</feature>
<feature type="transmembrane region" description="Helical" evidence="1">
    <location>
        <begin position="314"/>
        <end position="333"/>
    </location>
</feature>
<keyword evidence="1" id="KW-0812">Transmembrane</keyword>
<feature type="transmembrane region" description="Helical" evidence="1">
    <location>
        <begin position="345"/>
        <end position="362"/>
    </location>
</feature>
<evidence type="ECO:0008006" key="4">
    <source>
        <dbReference type="Google" id="ProtNLM"/>
    </source>
</evidence>
<feature type="transmembrane region" description="Helical" evidence="1">
    <location>
        <begin position="60"/>
        <end position="83"/>
    </location>
</feature>
<feature type="transmembrane region" description="Helical" evidence="1">
    <location>
        <begin position="276"/>
        <end position="294"/>
    </location>
</feature>
<dbReference type="EMBL" id="CP036264">
    <property type="protein sequence ID" value="QEG02025.1"/>
    <property type="molecule type" value="Genomic_DNA"/>
</dbReference>
<name>A0A5B9MQD9_9BACT</name>
<sequence length="700" mass="77621">MPLLRDLSPLIAGHSALLIATLTLGPGNLADVRVQLTWAAFLALGWLSAPWWIGDHCAPIRRYFAAMISSIALHGLLACAASLTGLGMKAYLTIMAVALLAAAALRYGHLVRTAVGAAPWPVVRPPRHSLMITTLIVFSVCVYRTPRSNDIHQFLLQQQDMLANASLDVSSIGMSAMDVDQAMPRWKSHYWHSLPSMIAYTSGVAVDQVLLRYATIPIAFSVLLCLAEVIRSLAGRRVSYPIVLLAILGSVLLWYRNFNAFNYSFRITNNLLLDKDIALFFLIPATLWLARGWIAGRSRYGVPLVALLPALLRFHPLTSIYLLLLAAPVAVLVTPADPRAIRRTATLAVAAVVLCVGVFLIGDAQSNHQQIREIIRIDYRQSLDERPIHYWVGFYNTLPGTPLPSDTTEWVGDRLQLKHSVITGCGLLAMMQIGVLVLGVATWRGKRADSRRLLASGWRLLGSGLVAAGMLWGMWLVSGVFLTRLPHYAAGYERLHWFAYPIALTVVAGALSCCVPRGVRRTTGIAILVFVGVSALAYRFEISTPLARARGFNSLLDAELADMGKRRARWRSIAPARTLADLRPDYLRPSDRVLLLDLETTKHYWLIRQGVFWADPYVEAFAWFHRGDDFLADRKLFYDLLDRQSVSGLADWIARKRITLIIDKRPGGDAFLARLSKRHGLAMRRIAAGVWRVELSTVSG</sequence>
<dbReference type="Proteomes" id="UP000321353">
    <property type="component" value="Chromosome"/>
</dbReference>
<feature type="transmembrane region" description="Helical" evidence="1">
    <location>
        <begin position="522"/>
        <end position="540"/>
    </location>
</feature>